<dbReference type="Proteomes" id="UP000236197">
    <property type="component" value="Unassembled WGS sequence"/>
</dbReference>
<dbReference type="CDD" id="cd01300">
    <property type="entry name" value="YtcJ_like"/>
    <property type="match status" value="1"/>
</dbReference>
<dbReference type="PANTHER" id="PTHR22642">
    <property type="entry name" value="IMIDAZOLONEPROPIONASE"/>
    <property type="match status" value="1"/>
</dbReference>
<accession>A0A2K2UAF6</accession>
<name>A0A2K2UAF6_9ACTN</name>
<comment type="caution">
    <text evidence="2">The sequence shown here is derived from an EMBL/GenBank/DDBJ whole genome shotgun (WGS) entry which is preliminary data.</text>
</comment>
<gene>
    <name evidence="2" type="ORF">C2L71_08425</name>
</gene>
<dbReference type="SUPFAM" id="SSF51556">
    <property type="entry name" value="Metallo-dependent hydrolases"/>
    <property type="match status" value="1"/>
</dbReference>
<dbReference type="AlphaFoldDB" id="A0A2K2UAF6"/>
<feature type="domain" description="Amidohydrolase 3" evidence="1">
    <location>
        <begin position="56"/>
        <end position="544"/>
    </location>
</feature>
<proteinExistence type="predicted"/>
<dbReference type="Gene3D" id="3.10.310.70">
    <property type="match status" value="1"/>
</dbReference>
<protein>
    <submittedName>
        <fullName evidence="2">Amidohydrolase</fullName>
    </submittedName>
</protein>
<evidence type="ECO:0000259" key="1">
    <source>
        <dbReference type="Pfam" id="PF07969"/>
    </source>
</evidence>
<keyword evidence="3" id="KW-1185">Reference proteome</keyword>
<dbReference type="InterPro" id="IPR013108">
    <property type="entry name" value="Amidohydro_3"/>
</dbReference>
<dbReference type="RefSeq" id="WP_103265332.1">
    <property type="nucleotide sequence ID" value="NZ_CABMLE010000010.1"/>
</dbReference>
<organism evidence="2 3">
    <name type="scientific">Enteroscipio rubneri</name>
    <dbReference type="NCBI Taxonomy" id="2070686"/>
    <lineage>
        <taxon>Bacteria</taxon>
        <taxon>Bacillati</taxon>
        <taxon>Actinomycetota</taxon>
        <taxon>Coriobacteriia</taxon>
        <taxon>Eggerthellales</taxon>
        <taxon>Eggerthellaceae</taxon>
        <taxon>Enteroscipio</taxon>
    </lineage>
</organism>
<dbReference type="PANTHER" id="PTHR22642:SF2">
    <property type="entry name" value="PROTEIN LONG AFTER FAR-RED 3"/>
    <property type="match status" value="1"/>
</dbReference>
<evidence type="ECO:0000313" key="2">
    <source>
        <dbReference type="EMBL" id="PNV67259.1"/>
    </source>
</evidence>
<keyword evidence="2" id="KW-0378">Hydrolase</keyword>
<reference evidence="3" key="1">
    <citation type="submission" date="2018-01" db="EMBL/GenBank/DDBJ databases">
        <title>Rubneribacter badeniensis gen. nov., sp. nov., and Colonibacter rubneri, gen. nov., sp. nov., WGS of new members of the Eggerthellaceae.</title>
        <authorList>
            <person name="Danylec N."/>
            <person name="Stoll D.A."/>
            <person name="Doetsch A."/>
            <person name="Kulling S.E."/>
            <person name="Huch M."/>
        </authorList>
    </citation>
    <scope>NUCLEOTIDE SEQUENCE [LARGE SCALE GENOMIC DNA]</scope>
    <source>
        <strain evidence="3">ResAG-96</strain>
    </source>
</reference>
<dbReference type="InterPro" id="IPR033932">
    <property type="entry name" value="YtcJ-like"/>
</dbReference>
<dbReference type="Gene3D" id="3.20.20.140">
    <property type="entry name" value="Metal-dependent hydrolases"/>
    <property type="match status" value="1"/>
</dbReference>
<sequence length="547" mass="59597">MHIDLVIESSRVFTGTAVVATPSAIAIAGDRIAAVGPHEDVSAFVRETNSKTGAPEVRDFGDALVLPGFHDSHLHFFHSAIYSSPFATTFVGKSEADCVARMRASAAGRPDGWLLAQGWREYRWNPPIMPTKHSLDEAFPDRPAALYSGDAHTLWLNSTALHELGLTCDSVPPSGGSYDRFEDGELTGIVREAAAMALMPRIMGAFSDAEVTDAYRGFFSTLARNGVTSVCDLSLMAHPGLDFIRDDIHARLLASGELTARVHLFPTLLDDMRRFENMREKYTGPSLQAPGFKQFFDGVSSQHTAWVTKPYSNARFPEDCGRPTVDVATMREYVLAAAAKGYPVRIHTIGDAAIHAALDIFEEARTAYGPLPEGRRNCLEHVENFLPEDIERLAQLQVVAAVQPPHMTLDPGGPEHDLGSERVRLMWPFRTLLDARTVLAFGTDSPVVDVNSMDVLYAAIARQDPATHDPAGGWLPEERIGRAEALRAYTQGSAAAAGRRRELGTLEPGMLADLAVLDRDVLACGIDDIQKTRVLATFMGGRCAFEA</sequence>
<dbReference type="Gene3D" id="2.30.40.10">
    <property type="entry name" value="Urease, subunit C, domain 1"/>
    <property type="match status" value="1"/>
</dbReference>
<evidence type="ECO:0000313" key="3">
    <source>
        <dbReference type="Proteomes" id="UP000236197"/>
    </source>
</evidence>
<dbReference type="EMBL" id="PPEK01000010">
    <property type="protein sequence ID" value="PNV67259.1"/>
    <property type="molecule type" value="Genomic_DNA"/>
</dbReference>
<dbReference type="SUPFAM" id="SSF51338">
    <property type="entry name" value="Composite domain of metallo-dependent hydrolases"/>
    <property type="match status" value="1"/>
</dbReference>
<dbReference type="InterPro" id="IPR011059">
    <property type="entry name" value="Metal-dep_hydrolase_composite"/>
</dbReference>
<dbReference type="OrthoDB" id="3173428at2"/>
<dbReference type="InterPro" id="IPR032466">
    <property type="entry name" value="Metal_Hydrolase"/>
</dbReference>
<dbReference type="Pfam" id="PF07969">
    <property type="entry name" value="Amidohydro_3"/>
    <property type="match status" value="1"/>
</dbReference>
<dbReference type="GO" id="GO:0016810">
    <property type="term" value="F:hydrolase activity, acting on carbon-nitrogen (but not peptide) bonds"/>
    <property type="evidence" value="ECO:0007669"/>
    <property type="project" value="InterPro"/>
</dbReference>